<dbReference type="Proteomes" id="UP001157418">
    <property type="component" value="Unassembled WGS sequence"/>
</dbReference>
<organism evidence="1 2">
    <name type="scientific">Lactuca virosa</name>
    <dbReference type="NCBI Taxonomy" id="75947"/>
    <lineage>
        <taxon>Eukaryota</taxon>
        <taxon>Viridiplantae</taxon>
        <taxon>Streptophyta</taxon>
        <taxon>Embryophyta</taxon>
        <taxon>Tracheophyta</taxon>
        <taxon>Spermatophyta</taxon>
        <taxon>Magnoliopsida</taxon>
        <taxon>eudicotyledons</taxon>
        <taxon>Gunneridae</taxon>
        <taxon>Pentapetalae</taxon>
        <taxon>asterids</taxon>
        <taxon>campanulids</taxon>
        <taxon>Asterales</taxon>
        <taxon>Asteraceae</taxon>
        <taxon>Cichorioideae</taxon>
        <taxon>Cichorieae</taxon>
        <taxon>Lactucinae</taxon>
        <taxon>Lactuca</taxon>
    </lineage>
</organism>
<protein>
    <submittedName>
        <fullName evidence="1">Uncharacterized protein</fullName>
    </submittedName>
</protein>
<dbReference type="EMBL" id="CAKMRJ010001112">
    <property type="protein sequence ID" value="CAH1423600.1"/>
    <property type="molecule type" value="Genomic_DNA"/>
</dbReference>
<sequence>MEGCYESRTIDHQTQSIPFHYTIRLHQFDHIPVLHLPPHWTIHLNPNSIDDTFHSIICSNDSRSIM</sequence>
<keyword evidence="2" id="KW-1185">Reference proteome</keyword>
<comment type="caution">
    <text evidence="1">The sequence shown here is derived from an EMBL/GenBank/DDBJ whole genome shotgun (WGS) entry which is preliminary data.</text>
</comment>
<evidence type="ECO:0000313" key="2">
    <source>
        <dbReference type="Proteomes" id="UP001157418"/>
    </source>
</evidence>
<dbReference type="AlphaFoldDB" id="A0AAU9MNS6"/>
<accession>A0AAU9MNS6</accession>
<evidence type="ECO:0000313" key="1">
    <source>
        <dbReference type="EMBL" id="CAH1423600.1"/>
    </source>
</evidence>
<reference evidence="1 2" key="1">
    <citation type="submission" date="2022-01" db="EMBL/GenBank/DDBJ databases">
        <authorList>
            <person name="Xiong W."/>
            <person name="Schranz E."/>
        </authorList>
    </citation>
    <scope>NUCLEOTIDE SEQUENCE [LARGE SCALE GENOMIC DNA]</scope>
</reference>
<proteinExistence type="predicted"/>
<name>A0AAU9MNS6_9ASTR</name>
<gene>
    <name evidence="1" type="ORF">LVIROSA_LOCUS10874</name>
</gene>